<organism evidence="2 3">
    <name type="scientific">Rhizocola hellebori</name>
    <dbReference type="NCBI Taxonomy" id="1392758"/>
    <lineage>
        <taxon>Bacteria</taxon>
        <taxon>Bacillati</taxon>
        <taxon>Actinomycetota</taxon>
        <taxon>Actinomycetes</taxon>
        <taxon>Micromonosporales</taxon>
        <taxon>Micromonosporaceae</taxon>
        <taxon>Rhizocola</taxon>
    </lineage>
</organism>
<evidence type="ECO:0000313" key="2">
    <source>
        <dbReference type="EMBL" id="GIH08225.1"/>
    </source>
</evidence>
<comment type="caution">
    <text evidence="2">The sequence shown here is derived from an EMBL/GenBank/DDBJ whole genome shotgun (WGS) entry which is preliminary data.</text>
</comment>
<feature type="domain" description="Pyridoxamine 5'-phosphate oxidase N-terminal" evidence="1">
    <location>
        <begin position="57"/>
        <end position="145"/>
    </location>
</feature>
<name>A0A8J3QEP5_9ACTN</name>
<dbReference type="EMBL" id="BONY01000046">
    <property type="protein sequence ID" value="GIH08225.1"/>
    <property type="molecule type" value="Genomic_DNA"/>
</dbReference>
<dbReference type="Pfam" id="PF01243">
    <property type="entry name" value="PNPOx_N"/>
    <property type="match status" value="1"/>
</dbReference>
<dbReference type="Gene3D" id="2.30.110.10">
    <property type="entry name" value="Electron Transport, Fmn-binding Protein, Chain A"/>
    <property type="match status" value="1"/>
</dbReference>
<dbReference type="InterPro" id="IPR011576">
    <property type="entry name" value="Pyridox_Oxase_N"/>
</dbReference>
<accession>A0A8J3QEP5</accession>
<keyword evidence="3" id="KW-1185">Reference proteome</keyword>
<reference evidence="2" key="1">
    <citation type="submission" date="2021-01" db="EMBL/GenBank/DDBJ databases">
        <title>Whole genome shotgun sequence of Rhizocola hellebori NBRC 109834.</title>
        <authorList>
            <person name="Komaki H."/>
            <person name="Tamura T."/>
        </authorList>
    </citation>
    <scope>NUCLEOTIDE SEQUENCE</scope>
    <source>
        <strain evidence="2">NBRC 109834</strain>
    </source>
</reference>
<evidence type="ECO:0000313" key="3">
    <source>
        <dbReference type="Proteomes" id="UP000612899"/>
    </source>
</evidence>
<dbReference type="AlphaFoldDB" id="A0A8J3QEP5"/>
<dbReference type="Proteomes" id="UP000612899">
    <property type="component" value="Unassembled WGS sequence"/>
</dbReference>
<dbReference type="InterPro" id="IPR012349">
    <property type="entry name" value="Split_barrel_FMN-bd"/>
</dbReference>
<gene>
    <name evidence="2" type="ORF">Rhe02_62920</name>
</gene>
<evidence type="ECO:0000259" key="1">
    <source>
        <dbReference type="Pfam" id="PF01243"/>
    </source>
</evidence>
<proteinExistence type="predicted"/>
<dbReference type="SUPFAM" id="SSF50475">
    <property type="entry name" value="FMN-binding split barrel"/>
    <property type="match status" value="1"/>
</dbReference>
<sequence>MLVKPSYFPDFHVAEDRGRVRHKFSRRVSLCQTWPVTPAPARSAQQRKTDTLARLENEVDAWVATADPATGLPYLVPLSFLWEGGSLYFSTAASNPTARNLEATGQARIGVGLTRDVVLIEGAVQVLASSEISLELGDAFAAKTGFDPRTLRARYLYFRVTPVSIQAWREVNELAERNIMLAGQWAV</sequence>
<protein>
    <recommendedName>
        <fullName evidence="1">Pyridoxamine 5'-phosphate oxidase N-terminal domain-containing protein</fullName>
    </recommendedName>
</protein>